<dbReference type="Proteomes" id="UP000789845">
    <property type="component" value="Unassembled WGS sequence"/>
</dbReference>
<dbReference type="AlphaFoldDB" id="A0A9C7G8E9"/>
<protein>
    <submittedName>
        <fullName evidence="1">Uncharacterized protein</fullName>
    </submittedName>
</protein>
<accession>A0A9C7G8E9</accession>
<reference evidence="1" key="1">
    <citation type="submission" date="2021-10" db="EMBL/GenBank/DDBJ databases">
        <authorList>
            <person name="Criscuolo A."/>
        </authorList>
    </citation>
    <scope>NUCLEOTIDE SEQUENCE</scope>
    <source>
        <strain evidence="1">CIP111885</strain>
    </source>
</reference>
<dbReference type="EMBL" id="CAKJTG010000006">
    <property type="protein sequence ID" value="CAG9607661.1"/>
    <property type="molecule type" value="Genomic_DNA"/>
</dbReference>
<sequence>MHDRLQEFMAEPWWVIFSNFAESLTIELKKELSPSHILYGKNAVAVARRQDNDDVVYWINELNQYAIVHLTYTKENRSEYPKTQFFTLMELKKHCQEVSQLY</sequence>
<name>A0A9C7G8E9_9BACI</name>
<evidence type="ECO:0000313" key="1">
    <source>
        <dbReference type="EMBL" id="CAG9607661.1"/>
    </source>
</evidence>
<keyword evidence="2" id="KW-1185">Reference proteome</keyword>
<evidence type="ECO:0000313" key="2">
    <source>
        <dbReference type="Proteomes" id="UP000789845"/>
    </source>
</evidence>
<organism evidence="1 2">
    <name type="scientific">Pseudoneobacillus rhizosphaerae</name>
    <dbReference type="NCBI Taxonomy" id="2880968"/>
    <lineage>
        <taxon>Bacteria</taxon>
        <taxon>Bacillati</taxon>
        <taxon>Bacillota</taxon>
        <taxon>Bacilli</taxon>
        <taxon>Bacillales</taxon>
        <taxon>Bacillaceae</taxon>
        <taxon>Pseudoneobacillus</taxon>
    </lineage>
</organism>
<proteinExistence type="predicted"/>
<dbReference type="RefSeq" id="WP_230495923.1">
    <property type="nucleotide sequence ID" value="NZ_CAKJTG010000006.1"/>
</dbReference>
<comment type="caution">
    <text evidence="1">The sequence shown here is derived from an EMBL/GenBank/DDBJ whole genome shotgun (WGS) entry which is preliminary data.</text>
</comment>
<gene>
    <name evidence="1" type="ORF">NEOCIP111885_01353</name>
</gene>